<dbReference type="GO" id="GO:0016020">
    <property type="term" value="C:membrane"/>
    <property type="evidence" value="ECO:0007669"/>
    <property type="project" value="UniProtKB-SubCell"/>
</dbReference>
<name>A0A397AF62_APHAT</name>
<keyword evidence="4 7" id="KW-1133">Transmembrane helix</keyword>
<evidence type="ECO:0000256" key="7">
    <source>
        <dbReference type="SAM" id="Phobius"/>
    </source>
</evidence>
<evidence type="ECO:0000256" key="6">
    <source>
        <dbReference type="ARBA" id="ARBA00023136"/>
    </source>
</evidence>
<evidence type="ECO:0008006" key="10">
    <source>
        <dbReference type="Google" id="ProtNLM"/>
    </source>
</evidence>
<evidence type="ECO:0000313" key="8">
    <source>
        <dbReference type="EMBL" id="RHY04287.1"/>
    </source>
</evidence>
<evidence type="ECO:0000256" key="4">
    <source>
        <dbReference type="ARBA" id="ARBA00022989"/>
    </source>
</evidence>
<comment type="subcellular location">
    <subcellularLocation>
        <location evidence="1">Membrane</location>
        <topology evidence="1">Multi-pass membrane protein</topology>
    </subcellularLocation>
</comment>
<keyword evidence="5" id="KW-0129">CBS domain</keyword>
<organism evidence="8 9">
    <name type="scientific">Aphanomyces astaci</name>
    <name type="common">Crayfish plague agent</name>
    <dbReference type="NCBI Taxonomy" id="112090"/>
    <lineage>
        <taxon>Eukaryota</taxon>
        <taxon>Sar</taxon>
        <taxon>Stramenopiles</taxon>
        <taxon>Oomycota</taxon>
        <taxon>Saprolegniomycetes</taxon>
        <taxon>Saprolegniales</taxon>
        <taxon>Verrucalvaceae</taxon>
        <taxon>Aphanomyces</taxon>
    </lineage>
</organism>
<feature type="transmembrane region" description="Helical" evidence="7">
    <location>
        <begin position="217"/>
        <end position="236"/>
    </location>
</feature>
<evidence type="ECO:0000256" key="1">
    <source>
        <dbReference type="ARBA" id="ARBA00004141"/>
    </source>
</evidence>
<dbReference type="Gene3D" id="1.10.3080.10">
    <property type="entry name" value="Clc chloride channel"/>
    <property type="match status" value="2"/>
</dbReference>
<dbReference type="InterPro" id="IPR051280">
    <property type="entry name" value="Cl-channel/antiporter"/>
</dbReference>
<feature type="transmembrane region" description="Helical" evidence="7">
    <location>
        <begin position="187"/>
        <end position="205"/>
    </location>
</feature>
<dbReference type="PANTHER" id="PTHR11689">
    <property type="entry name" value="CHLORIDE CHANNEL PROTEIN CLC FAMILY MEMBER"/>
    <property type="match status" value="1"/>
</dbReference>
<keyword evidence="6 7" id="KW-0472">Membrane</keyword>
<dbReference type="InterPro" id="IPR014743">
    <property type="entry name" value="Cl-channel_core"/>
</dbReference>
<gene>
    <name evidence="8" type="ORF">DYB36_008337</name>
</gene>
<dbReference type="SUPFAM" id="SSF81340">
    <property type="entry name" value="Clc chloride channel"/>
    <property type="match status" value="1"/>
</dbReference>
<accession>A0A397AF62</accession>
<protein>
    <recommendedName>
        <fullName evidence="10">Chloride channel protein</fullName>
    </recommendedName>
</protein>
<dbReference type="Pfam" id="PF00654">
    <property type="entry name" value="Voltage_CLC"/>
    <property type="match status" value="2"/>
</dbReference>
<reference evidence="8 9" key="1">
    <citation type="submission" date="2018-08" db="EMBL/GenBank/DDBJ databases">
        <title>Aphanomyces genome sequencing and annotation.</title>
        <authorList>
            <person name="Minardi D."/>
            <person name="Oidtmann B."/>
            <person name="Van Der Giezen M."/>
            <person name="Studholme D.J."/>
        </authorList>
    </citation>
    <scope>NUCLEOTIDE SEQUENCE [LARGE SCALE GENOMIC DNA]</scope>
    <source>
        <strain evidence="8 9">Kv</strain>
    </source>
</reference>
<evidence type="ECO:0000256" key="5">
    <source>
        <dbReference type="ARBA" id="ARBA00023122"/>
    </source>
</evidence>
<feature type="transmembrane region" description="Helical" evidence="7">
    <location>
        <begin position="71"/>
        <end position="91"/>
    </location>
</feature>
<sequence>MAYRPLSQHRGSTSHDSIQYESVEFVTYDARFTKGDLAHLQDDIAPPTFAPCGCGPTTFSWRNKMISLTKWLLTLLIGVATAHVAVLINLATSSLVSWKFHTLQALLGVILSVSGGLPVGKEGPMIHSASIIGAFFSSKRSYQGCGWRPVVFLQEKDVRDLVTCGAAAGSPCGHKSSVVYPHTHDDMVGVAAAFGAPIGGVLFALEEGASFLSPKLIWRAFFCAMVLSFYPIFRLLG</sequence>
<comment type="caution">
    <text evidence="8">The sequence shown here is derived from an EMBL/GenBank/DDBJ whole genome shotgun (WGS) entry which is preliminary data.</text>
</comment>
<dbReference type="Proteomes" id="UP000265427">
    <property type="component" value="Unassembled WGS sequence"/>
</dbReference>
<dbReference type="AlphaFoldDB" id="A0A397AF62"/>
<dbReference type="EMBL" id="QUSZ01006880">
    <property type="protein sequence ID" value="RHY04287.1"/>
    <property type="molecule type" value="Genomic_DNA"/>
</dbReference>
<evidence type="ECO:0000313" key="9">
    <source>
        <dbReference type="Proteomes" id="UP000265427"/>
    </source>
</evidence>
<keyword evidence="3" id="KW-0677">Repeat</keyword>
<dbReference type="GO" id="GO:0015108">
    <property type="term" value="F:chloride transmembrane transporter activity"/>
    <property type="evidence" value="ECO:0007669"/>
    <property type="project" value="InterPro"/>
</dbReference>
<keyword evidence="2 7" id="KW-0812">Transmembrane</keyword>
<evidence type="ECO:0000256" key="3">
    <source>
        <dbReference type="ARBA" id="ARBA00022737"/>
    </source>
</evidence>
<evidence type="ECO:0000256" key="2">
    <source>
        <dbReference type="ARBA" id="ARBA00022692"/>
    </source>
</evidence>
<proteinExistence type="predicted"/>
<dbReference type="PANTHER" id="PTHR11689:SF136">
    <property type="entry name" value="H(+)_CL(-) EXCHANGE TRANSPORTER 7"/>
    <property type="match status" value="1"/>
</dbReference>
<dbReference type="InterPro" id="IPR001807">
    <property type="entry name" value="ClC"/>
</dbReference>